<gene>
    <name evidence="1" type="ORF">F8M41_016786</name>
</gene>
<comment type="caution">
    <text evidence="1">The sequence shown here is derived from an EMBL/GenBank/DDBJ whole genome shotgun (WGS) entry which is preliminary data.</text>
</comment>
<dbReference type="Proteomes" id="UP000439903">
    <property type="component" value="Unassembled WGS sequence"/>
</dbReference>
<reference evidence="1 2" key="1">
    <citation type="journal article" date="2019" name="Environ. Microbiol.">
        <title>At the nexus of three kingdoms: the genome of the mycorrhizal fungus Gigaspora margarita provides insights into plant, endobacterial and fungal interactions.</title>
        <authorList>
            <person name="Venice F."/>
            <person name="Ghignone S."/>
            <person name="Salvioli di Fossalunga A."/>
            <person name="Amselem J."/>
            <person name="Novero M."/>
            <person name="Xianan X."/>
            <person name="Sedzielewska Toro K."/>
            <person name="Morin E."/>
            <person name="Lipzen A."/>
            <person name="Grigoriev I.V."/>
            <person name="Henrissat B."/>
            <person name="Martin F.M."/>
            <person name="Bonfante P."/>
        </authorList>
    </citation>
    <scope>NUCLEOTIDE SEQUENCE [LARGE SCALE GENOMIC DNA]</scope>
    <source>
        <strain evidence="1 2">BEG34</strain>
    </source>
</reference>
<sequence length="112" mass="13004">MFKGYLGPVNNDDSDGQFDPSGLCRQYGINLGRLYENWKKRVNESLRQINDNLCKNESEEAVTEKEETPQVNIVLKSKVEIEKDKCKAPNPNQKSANIDCYNRIWDDYQNED</sequence>
<name>A0A8H4EUG7_GIGMA</name>
<accession>A0A8H4EUG7</accession>
<evidence type="ECO:0000313" key="1">
    <source>
        <dbReference type="EMBL" id="KAF0555795.1"/>
    </source>
</evidence>
<keyword evidence="2" id="KW-1185">Reference proteome</keyword>
<proteinExistence type="predicted"/>
<evidence type="ECO:0000313" key="2">
    <source>
        <dbReference type="Proteomes" id="UP000439903"/>
    </source>
</evidence>
<dbReference type="AlphaFoldDB" id="A0A8H4EUG7"/>
<dbReference type="OrthoDB" id="2491423at2759"/>
<dbReference type="EMBL" id="WTPW01000038">
    <property type="protein sequence ID" value="KAF0555795.1"/>
    <property type="molecule type" value="Genomic_DNA"/>
</dbReference>
<organism evidence="1 2">
    <name type="scientific">Gigaspora margarita</name>
    <dbReference type="NCBI Taxonomy" id="4874"/>
    <lineage>
        <taxon>Eukaryota</taxon>
        <taxon>Fungi</taxon>
        <taxon>Fungi incertae sedis</taxon>
        <taxon>Mucoromycota</taxon>
        <taxon>Glomeromycotina</taxon>
        <taxon>Glomeromycetes</taxon>
        <taxon>Diversisporales</taxon>
        <taxon>Gigasporaceae</taxon>
        <taxon>Gigaspora</taxon>
    </lineage>
</organism>
<protein>
    <submittedName>
        <fullName evidence="1">Uncharacterized protein</fullName>
    </submittedName>
</protein>